<protein>
    <recommendedName>
        <fullName evidence="4">WRKY transcription factor 19</fullName>
    </recommendedName>
</protein>
<sequence>MAPKSKEASSSSAAVPRKTPRRIRRKCSHPSCPNRVVQGGVCVTHGAKRKMCLHPGCDKAVKLAGYCSTHGPARRKCDAAGCTRVAVQGGKCLSHGAKRRVCKFPGGSCNKNAIVGGMCKKHYDLMKDANGLLDSLGTCVAIEGSGSGESEGTEVSDSPVYGHVNHAALGYQTQDQLQAKPPAVVVLPPVPPAQEPHPPLNDDTSLVNLHGNTAAPVINVAHQAHEAAYVPVEYPKPPPKKKHKHPRHQRGLSIFEEMQTVNAIINSGAENQQGVILPEAVPPPPPAPQANVSYGYPSPDHPNDPNEASIMPPPPPHSLPQVPVVPTLDTSANTPAPQVSYADGAIPTQPSNPENVPTKHSEEPYYSPTIAIFEQMIKASEVIENPAKNPSYAGLSPPKLTPRGRRHVSFQDDLMARTIHHQAPAATMAVAPVHSADYLYRTVSHDEESHNHHPYPIQAYPAHAYSNPAMVQGPRVSSPTNDMLHQSSCAPETPNLDSHPEPMNIVSAGSQHGSHQQTEAAYTVVGLLPKRKDEYEHLFIPRALS</sequence>
<feature type="region of interest" description="Disordered" evidence="1">
    <location>
        <begin position="331"/>
        <end position="362"/>
    </location>
</feature>
<feature type="region of interest" description="Disordered" evidence="1">
    <location>
        <begin position="276"/>
        <end position="317"/>
    </location>
</feature>
<feature type="compositionally biased region" description="Polar residues" evidence="1">
    <location>
        <begin position="475"/>
        <end position="490"/>
    </location>
</feature>
<name>A0ABD3QJF3_9STRA</name>
<dbReference type="PANTHER" id="PTHR31827:SF1">
    <property type="entry name" value="EMB|CAB89363.1"/>
    <property type="match status" value="1"/>
</dbReference>
<dbReference type="PANTHER" id="PTHR31827">
    <property type="entry name" value="EMB|CAB89363.1"/>
    <property type="match status" value="1"/>
</dbReference>
<feature type="region of interest" description="Disordered" evidence="1">
    <location>
        <begin position="473"/>
        <end position="516"/>
    </location>
</feature>
<feature type="compositionally biased region" description="Polar residues" evidence="1">
    <location>
        <begin position="507"/>
        <end position="516"/>
    </location>
</feature>
<organism evidence="2 3">
    <name type="scientific">Cyclotella cryptica</name>
    <dbReference type="NCBI Taxonomy" id="29204"/>
    <lineage>
        <taxon>Eukaryota</taxon>
        <taxon>Sar</taxon>
        <taxon>Stramenopiles</taxon>
        <taxon>Ochrophyta</taxon>
        <taxon>Bacillariophyta</taxon>
        <taxon>Coscinodiscophyceae</taxon>
        <taxon>Thalassiosirophycidae</taxon>
        <taxon>Stephanodiscales</taxon>
        <taxon>Stephanodiscaceae</taxon>
        <taxon>Cyclotella</taxon>
    </lineage>
</organism>
<comment type="caution">
    <text evidence="2">The sequence shown here is derived from an EMBL/GenBank/DDBJ whole genome shotgun (WGS) entry which is preliminary data.</text>
</comment>
<evidence type="ECO:0008006" key="4">
    <source>
        <dbReference type="Google" id="ProtNLM"/>
    </source>
</evidence>
<keyword evidence="3" id="KW-1185">Reference proteome</keyword>
<gene>
    <name evidence="2" type="ORF">HJC23_011722</name>
</gene>
<dbReference type="Proteomes" id="UP001516023">
    <property type="component" value="Unassembled WGS sequence"/>
</dbReference>
<dbReference type="EMBL" id="JABMIG020000032">
    <property type="protein sequence ID" value="KAL3800485.1"/>
    <property type="molecule type" value="Genomic_DNA"/>
</dbReference>
<dbReference type="AlphaFoldDB" id="A0ABD3QJF3"/>
<evidence type="ECO:0000313" key="2">
    <source>
        <dbReference type="EMBL" id="KAL3800485.1"/>
    </source>
</evidence>
<accession>A0ABD3QJF3</accession>
<evidence type="ECO:0000313" key="3">
    <source>
        <dbReference type="Proteomes" id="UP001516023"/>
    </source>
</evidence>
<reference evidence="2 3" key="1">
    <citation type="journal article" date="2020" name="G3 (Bethesda)">
        <title>Improved Reference Genome for Cyclotella cryptica CCMP332, a Model for Cell Wall Morphogenesis, Salinity Adaptation, and Lipid Production in Diatoms (Bacillariophyta).</title>
        <authorList>
            <person name="Roberts W.R."/>
            <person name="Downey K.M."/>
            <person name="Ruck E.C."/>
            <person name="Traller J.C."/>
            <person name="Alverson A.J."/>
        </authorList>
    </citation>
    <scope>NUCLEOTIDE SEQUENCE [LARGE SCALE GENOMIC DNA]</scope>
    <source>
        <strain evidence="2 3">CCMP332</strain>
    </source>
</reference>
<feature type="region of interest" description="Disordered" evidence="1">
    <location>
        <begin position="1"/>
        <end position="26"/>
    </location>
</feature>
<proteinExistence type="predicted"/>
<evidence type="ECO:0000256" key="1">
    <source>
        <dbReference type="SAM" id="MobiDB-lite"/>
    </source>
</evidence>